<evidence type="ECO:0000313" key="19">
    <source>
        <dbReference type="EMBL" id="KAF8376785.1"/>
    </source>
</evidence>
<evidence type="ECO:0000256" key="8">
    <source>
        <dbReference type="ARBA" id="ARBA00022989"/>
    </source>
</evidence>
<evidence type="ECO:0000256" key="1">
    <source>
        <dbReference type="ARBA" id="ARBA00004167"/>
    </source>
</evidence>
<dbReference type="InterPro" id="IPR000858">
    <property type="entry name" value="S_locus_glycoprot_dom"/>
</dbReference>
<dbReference type="InterPro" id="IPR011009">
    <property type="entry name" value="Kinase-like_dom_sf"/>
</dbReference>
<dbReference type="Gene3D" id="3.30.200.20">
    <property type="entry name" value="Phosphorylase Kinase, domain 1"/>
    <property type="match status" value="1"/>
</dbReference>
<dbReference type="Pfam" id="PF00024">
    <property type="entry name" value="PAN_1"/>
    <property type="match status" value="1"/>
</dbReference>
<comment type="subcellular location">
    <subcellularLocation>
        <location evidence="1">Membrane</location>
        <topology evidence="1">Single-pass membrane protein</topology>
    </subcellularLocation>
</comment>
<dbReference type="Proteomes" id="UP000655225">
    <property type="component" value="Unassembled WGS sequence"/>
</dbReference>
<accession>A0A834YBY5</accession>
<dbReference type="OMA" id="PIDNCQI"/>
<evidence type="ECO:0000256" key="15">
    <source>
        <dbReference type="PROSITE-ProRule" id="PRU10141"/>
    </source>
</evidence>
<keyword evidence="14" id="KW-0245">EGF-like domain</keyword>
<dbReference type="FunFam" id="3.30.200.20:FF:000178">
    <property type="entry name" value="serine/threonine-protein kinase PBS1-like"/>
    <property type="match status" value="1"/>
</dbReference>
<evidence type="ECO:0000256" key="3">
    <source>
        <dbReference type="ARBA" id="ARBA00022679"/>
    </source>
</evidence>
<evidence type="ECO:0000256" key="7">
    <source>
        <dbReference type="ARBA" id="ARBA00022840"/>
    </source>
</evidence>
<evidence type="ECO:0000256" key="5">
    <source>
        <dbReference type="ARBA" id="ARBA00022729"/>
    </source>
</evidence>
<comment type="catalytic activity">
    <reaction evidence="13">
        <text>L-seryl-[protein] + ATP = O-phospho-L-seryl-[protein] + ADP + H(+)</text>
        <dbReference type="Rhea" id="RHEA:17989"/>
        <dbReference type="Rhea" id="RHEA-COMP:9863"/>
        <dbReference type="Rhea" id="RHEA-COMP:11604"/>
        <dbReference type="ChEBI" id="CHEBI:15378"/>
        <dbReference type="ChEBI" id="CHEBI:29999"/>
        <dbReference type="ChEBI" id="CHEBI:30616"/>
        <dbReference type="ChEBI" id="CHEBI:83421"/>
        <dbReference type="ChEBI" id="CHEBI:456216"/>
        <dbReference type="EC" id="2.7.11.1"/>
    </reaction>
</comment>
<dbReference type="SMART" id="SM00219">
    <property type="entry name" value="TyrKc"/>
    <property type="match status" value="1"/>
</dbReference>
<dbReference type="InterPro" id="IPR024171">
    <property type="entry name" value="SRK-like_kinase"/>
</dbReference>
<dbReference type="InterPro" id="IPR000742">
    <property type="entry name" value="EGF"/>
</dbReference>
<evidence type="ECO:0000256" key="6">
    <source>
        <dbReference type="ARBA" id="ARBA00022741"/>
    </source>
</evidence>
<feature type="binding site" evidence="15">
    <location>
        <position position="444"/>
    </location>
    <ligand>
        <name>ATP</name>
        <dbReference type="ChEBI" id="CHEBI:30616"/>
    </ligand>
</feature>
<feature type="domain" description="Apple" evidence="18">
    <location>
        <begin position="234"/>
        <end position="326"/>
    </location>
</feature>
<evidence type="ECO:0000313" key="20">
    <source>
        <dbReference type="Proteomes" id="UP000655225"/>
    </source>
</evidence>
<evidence type="ECO:0000256" key="12">
    <source>
        <dbReference type="ARBA" id="ARBA00047899"/>
    </source>
</evidence>
<keyword evidence="7 15" id="KW-0067">ATP-binding</keyword>
<evidence type="ECO:0000256" key="14">
    <source>
        <dbReference type="PROSITE-ProRule" id="PRU00076"/>
    </source>
</evidence>
<keyword evidence="10" id="KW-1015">Disulfide bond</keyword>
<comment type="caution">
    <text evidence="14">Lacks conserved residue(s) required for the propagation of feature annotation.</text>
</comment>
<reference evidence="19 20" key="1">
    <citation type="submission" date="2020-04" db="EMBL/GenBank/DDBJ databases">
        <title>Plant Genome Project.</title>
        <authorList>
            <person name="Zhang R.-G."/>
        </authorList>
    </citation>
    <scope>NUCLEOTIDE SEQUENCE [LARGE SCALE GENOMIC DNA]</scope>
    <source>
        <strain evidence="19">YNK0</strain>
        <tissue evidence="19">Leaf</tissue>
    </source>
</reference>
<evidence type="ECO:0000259" key="17">
    <source>
        <dbReference type="PROSITE" id="PS50026"/>
    </source>
</evidence>
<evidence type="ECO:0000256" key="11">
    <source>
        <dbReference type="ARBA" id="ARBA00023180"/>
    </source>
</evidence>
<dbReference type="GO" id="GO:0005524">
    <property type="term" value="F:ATP binding"/>
    <property type="evidence" value="ECO:0007669"/>
    <property type="project" value="UniProtKB-UniRule"/>
</dbReference>
<dbReference type="PROSITE" id="PS00107">
    <property type="entry name" value="PROTEIN_KINASE_ATP"/>
    <property type="match status" value="1"/>
</dbReference>
<dbReference type="Pfam" id="PF00954">
    <property type="entry name" value="S_locus_glycop"/>
    <property type="match status" value="1"/>
</dbReference>
<keyword evidence="11" id="KW-0325">Glycoprotein</keyword>
<dbReference type="AlphaFoldDB" id="A0A834YBY5"/>
<evidence type="ECO:0000259" key="18">
    <source>
        <dbReference type="PROSITE" id="PS50948"/>
    </source>
</evidence>
<dbReference type="GO" id="GO:0004674">
    <property type="term" value="F:protein serine/threonine kinase activity"/>
    <property type="evidence" value="ECO:0007669"/>
    <property type="project" value="UniProtKB-KW"/>
</dbReference>
<comment type="caution">
    <text evidence="19">The sequence shown here is derived from an EMBL/GenBank/DDBJ whole genome shotgun (WGS) entry which is preliminary data.</text>
</comment>
<dbReference type="GO" id="GO:0048544">
    <property type="term" value="P:recognition of pollen"/>
    <property type="evidence" value="ECO:0007669"/>
    <property type="project" value="InterPro"/>
</dbReference>
<keyword evidence="3" id="KW-0808">Transferase</keyword>
<gene>
    <name evidence="19" type="ORF">HHK36_031544</name>
</gene>
<evidence type="ECO:0000256" key="9">
    <source>
        <dbReference type="ARBA" id="ARBA00023136"/>
    </source>
</evidence>
<name>A0A834YBY5_TETSI</name>
<keyword evidence="20" id="KW-1185">Reference proteome</keyword>
<dbReference type="PANTHER" id="PTHR47976">
    <property type="entry name" value="G-TYPE LECTIN S-RECEPTOR-LIKE SERINE/THREONINE-PROTEIN KINASE SD2-5"/>
    <property type="match status" value="1"/>
</dbReference>
<feature type="transmembrane region" description="Helical" evidence="16">
    <location>
        <begin position="345"/>
        <end position="370"/>
    </location>
</feature>
<dbReference type="InterPro" id="IPR003609">
    <property type="entry name" value="Pan_app"/>
</dbReference>
<dbReference type="Pfam" id="PF07714">
    <property type="entry name" value="PK_Tyr_Ser-Thr"/>
    <property type="match status" value="1"/>
</dbReference>
<protein>
    <recommendedName>
        <fullName evidence="2">non-specific serine/threonine protein kinase</fullName>
        <ecNumber evidence="2">2.7.11.1</ecNumber>
    </recommendedName>
</protein>
<keyword evidence="9 16" id="KW-0472">Membrane</keyword>
<evidence type="ECO:0000256" key="10">
    <source>
        <dbReference type="ARBA" id="ARBA00023157"/>
    </source>
</evidence>
<dbReference type="CDD" id="cd00054">
    <property type="entry name" value="EGF_CA"/>
    <property type="match status" value="1"/>
</dbReference>
<evidence type="ECO:0000256" key="2">
    <source>
        <dbReference type="ARBA" id="ARBA00012513"/>
    </source>
</evidence>
<dbReference type="InterPro" id="IPR051343">
    <property type="entry name" value="G-type_lectin_kinases/EP1-like"/>
</dbReference>
<dbReference type="PANTHER" id="PTHR47976:SF52">
    <property type="entry name" value="PROTEIN KINASE DOMAIN-CONTAINING PROTEIN"/>
    <property type="match status" value="1"/>
</dbReference>
<dbReference type="GO" id="GO:0004713">
    <property type="term" value="F:protein tyrosine kinase activity"/>
    <property type="evidence" value="ECO:0007669"/>
    <property type="project" value="InterPro"/>
</dbReference>
<dbReference type="InterPro" id="IPR001245">
    <property type="entry name" value="Ser-Thr/Tyr_kinase_cat_dom"/>
</dbReference>
<organism evidence="19 20">
    <name type="scientific">Tetracentron sinense</name>
    <name type="common">Spur-leaf</name>
    <dbReference type="NCBI Taxonomy" id="13715"/>
    <lineage>
        <taxon>Eukaryota</taxon>
        <taxon>Viridiplantae</taxon>
        <taxon>Streptophyta</taxon>
        <taxon>Embryophyta</taxon>
        <taxon>Tracheophyta</taxon>
        <taxon>Spermatophyta</taxon>
        <taxon>Magnoliopsida</taxon>
        <taxon>Trochodendrales</taxon>
        <taxon>Trochodendraceae</taxon>
        <taxon>Tetracentron</taxon>
    </lineage>
</organism>
<evidence type="ECO:0000256" key="13">
    <source>
        <dbReference type="ARBA" id="ARBA00048679"/>
    </source>
</evidence>
<sequence>MGLTPRGITIVDQDGNLQWSTPVLKSPVMALQLSEAGNLLLLDRFNASLWESFDYPTDTIVIGQRLPVGKFLSSPVSDVDLSTGDYQFTVTSRDAVLQWKGLRYWMLSMDTRAYANSNSQVGYLAMNATGLYLFGGGGLVVVIQVILSRSDARIARLDSFGRFIVSNGSGTQWEQEFARPVDDCQIPFICGRIGLCTDTPGSKVCSCPPSFQGNRQKNIDCLPTDSSYSLPSACNSTSNGSRLNSSEVSYLRLEPGMDYFSNGFSTPVEYGVNLSTCQDLCNMECSCLSVFYQNSSGSCYLLKDQLGSIIMSTEDENDRLGYIKAVGGFSPKNTDDDDRTRNFPIIVVVLLPSSGFFLLIMLAVLVFVWWRRRPSSTVGVKLGRPNSSSSTEFDPISIPGLPVRFEYEELEVATDNFNTQIGAGGFGAVFKGTLSDQTLVAVKKINDLGLQGKKEFCTEIATIGNIHHVNLVKLRGFCAQGRQRLLSQSNIEDESNGGGRTPSSSGPGPAYFPLFALEMHEQGRYLGLEDPRLEGRATSEDVEKLVRVALCCVHEEPYLRPSMANVVAMLEGGIALGKPRVESLNFLRFYGRRFTEASMIEEHNGGSEFMLYPQANASATTTTTTSGSRASLSYISSQQVSGPSLLSITIGFPISLHPTRLPLFALQKNQANITQKWLTPIKPGFLLQSRGNEDGVGLEGLGVDCVNFNDIQLMAGYLEEDLFIERSIDDT</sequence>
<dbReference type="SUPFAM" id="SSF56112">
    <property type="entry name" value="Protein kinase-like (PK-like)"/>
    <property type="match status" value="1"/>
</dbReference>
<dbReference type="GO" id="GO:0016020">
    <property type="term" value="C:membrane"/>
    <property type="evidence" value="ECO:0007669"/>
    <property type="project" value="UniProtKB-SubCell"/>
</dbReference>
<dbReference type="InterPro" id="IPR017441">
    <property type="entry name" value="Protein_kinase_ATP_BS"/>
</dbReference>
<dbReference type="EC" id="2.7.11.1" evidence="2"/>
<keyword evidence="8 16" id="KW-1133">Transmembrane helix</keyword>
<keyword evidence="4 16" id="KW-0812">Transmembrane</keyword>
<dbReference type="PIRSF" id="PIRSF000641">
    <property type="entry name" value="SRK"/>
    <property type="match status" value="1"/>
</dbReference>
<dbReference type="Gene3D" id="1.10.510.10">
    <property type="entry name" value="Transferase(Phosphotransferase) domain 1"/>
    <property type="match status" value="1"/>
</dbReference>
<dbReference type="PROSITE" id="PS50948">
    <property type="entry name" value="PAN"/>
    <property type="match status" value="1"/>
</dbReference>
<keyword evidence="6 15" id="KW-0547">Nucleotide-binding</keyword>
<keyword evidence="5" id="KW-0732">Signal</keyword>
<proteinExistence type="predicted"/>
<evidence type="ECO:0000256" key="16">
    <source>
        <dbReference type="SAM" id="Phobius"/>
    </source>
</evidence>
<dbReference type="OrthoDB" id="1530339at2759"/>
<comment type="catalytic activity">
    <reaction evidence="12">
        <text>L-threonyl-[protein] + ATP = O-phospho-L-threonyl-[protein] + ADP + H(+)</text>
        <dbReference type="Rhea" id="RHEA:46608"/>
        <dbReference type="Rhea" id="RHEA-COMP:11060"/>
        <dbReference type="Rhea" id="RHEA-COMP:11605"/>
        <dbReference type="ChEBI" id="CHEBI:15378"/>
        <dbReference type="ChEBI" id="CHEBI:30013"/>
        <dbReference type="ChEBI" id="CHEBI:30616"/>
        <dbReference type="ChEBI" id="CHEBI:61977"/>
        <dbReference type="ChEBI" id="CHEBI:456216"/>
        <dbReference type="EC" id="2.7.11.1"/>
    </reaction>
</comment>
<dbReference type="SUPFAM" id="SSF51110">
    <property type="entry name" value="alpha-D-mannose-specific plant lectins"/>
    <property type="match status" value="1"/>
</dbReference>
<feature type="domain" description="EGF-like" evidence="17">
    <location>
        <begin position="180"/>
        <end position="217"/>
    </location>
</feature>
<dbReference type="EMBL" id="JABCRI010000069">
    <property type="protein sequence ID" value="KAF8376785.1"/>
    <property type="molecule type" value="Genomic_DNA"/>
</dbReference>
<evidence type="ECO:0000256" key="4">
    <source>
        <dbReference type="ARBA" id="ARBA00022692"/>
    </source>
</evidence>
<feature type="transmembrane region" description="Helical" evidence="16">
    <location>
        <begin position="121"/>
        <end position="147"/>
    </location>
</feature>
<dbReference type="PROSITE" id="PS50026">
    <property type="entry name" value="EGF_3"/>
    <property type="match status" value="1"/>
</dbReference>
<dbReference type="InterPro" id="IPR036426">
    <property type="entry name" value="Bulb-type_lectin_dom_sf"/>
</dbReference>
<dbReference type="InterPro" id="IPR020635">
    <property type="entry name" value="Tyr_kinase_cat_dom"/>
</dbReference>